<feature type="region of interest" description="Disordered" evidence="1">
    <location>
        <begin position="221"/>
        <end position="255"/>
    </location>
</feature>
<gene>
    <name evidence="3" type="ORF">RRF57_011976</name>
</gene>
<evidence type="ECO:0000313" key="3">
    <source>
        <dbReference type="EMBL" id="KAK5636264.1"/>
    </source>
</evidence>
<dbReference type="Proteomes" id="UP001305414">
    <property type="component" value="Unassembled WGS sequence"/>
</dbReference>
<organism evidence="3 4">
    <name type="scientific">Xylaria bambusicola</name>
    <dbReference type="NCBI Taxonomy" id="326684"/>
    <lineage>
        <taxon>Eukaryota</taxon>
        <taxon>Fungi</taxon>
        <taxon>Dikarya</taxon>
        <taxon>Ascomycota</taxon>
        <taxon>Pezizomycotina</taxon>
        <taxon>Sordariomycetes</taxon>
        <taxon>Xylariomycetidae</taxon>
        <taxon>Xylariales</taxon>
        <taxon>Xylariaceae</taxon>
        <taxon>Xylaria</taxon>
    </lineage>
</organism>
<protein>
    <submittedName>
        <fullName evidence="3">Uncharacterized protein</fullName>
    </submittedName>
</protein>
<dbReference type="EMBL" id="JAWHQM010000065">
    <property type="protein sequence ID" value="KAK5636264.1"/>
    <property type="molecule type" value="Genomic_DNA"/>
</dbReference>
<keyword evidence="4" id="KW-1185">Reference proteome</keyword>
<sequence length="265" mass="28932">MLKPDINLAMSPMLRLLVGIAESGQESRDTGYHHNEYRDSDGDSNGDGGLPWYAVLLIVYFSILFLVFWSSLVYFYTRDRERRSGQPVRVGHIVLKALTVASGVGVWIWFFQKRGWFGSGRKQEETVGVGPYKQIKNRKTPAPIGVSALIGSPFGSSTLPASPNASSVWPPSPNTPTTSYGAQTTPNTTYASYEQSTDIYKSSGYNTASNTFVQHESIPMITLTPSPSTSPAPRSSPTPNPSYAPPPPYVTTPPPAALYGQKFPF</sequence>
<comment type="caution">
    <text evidence="3">The sequence shown here is derived from an EMBL/GenBank/DDBJ whole genome shotgun (WGS) entry which is preliminary data.</text>
</comment>
<dbReference type="AlphaFoldDB" id="A0AAN7UXF3"/>
<keyword evidence="2" id="KW-0812">Transmembrane</keyword>
<proteinExistence type="predicted"/>
<keyword evidence="2" id="KW-0472">Membrane</keyword>
<name>A0AAN7UXF3_9PEZI</name>
<feature type="region of interest" description="Disordered" evidence="1">
    <location>
        <begin position="161"/>
        <end position="188"/>
    </location>
</feature>
<evidence type="ECO:0000313" key="4">
    <source>
        <dbReference type="Proteomes" id="UP001305414"/>
    </source>
</evidence>
<reference evidence="3 4" key="1">
    <citation type="submission" date="2023-10" db="EMBL/GenBank/DDBJ databases">
        <title>Draft genome sequence of Xylaria bambusicola isolate GMP-LS, the root and basal stem rot pathogen of sugarcane in Indonesia.</title>
        <authorList>
            <person name="Selvaraj P."/>
            <person name="Muralishankar V."/>
            <person name="Muruganantham S."/>
            <person name="Sp S."/>
            <person name="Haryani S."/>
            <person name="Lau K.J.X."/>
            <person name="Naqvi N.I."/>
        </authorList>
    </citation>
    <scope>NUCLEOTIDE SEQUENCE [LARGE SCALE GENOMIC DNA]</scope>
    <source>
        <strain evidence="3">GMP-LS</strain>
    </source>
</reference>
<feature type="transmembrane region" description="Helical" evidence="2">
    <location>
        <begin position="52"/>
        <end position="76"/>
    </location>
</feature>
<evidence type="ECO:0000256" key="2">
    <source>
        <dbReference type="SAM" id="Phobius"/>
    </source>
</evidence>
<accession>A0AAN7UXF3</accession>
<keyword evidence="2" id="KW-1133">Transmembrane helix</keyword>
<feature type="compositionally biased region" description="Pro residues" evidence="1">
    <location>
        <begin position="228"/>
        <end position="255"/>
    </location>
</feature>
<evidence type="ECO:0000256" key="1">
    <source>
        <dbReference type="SAM" id="MobiDB-lite"/>
    </source>
</evidence>
<feature type="transmembrane region" description="Helical" evidence="2">
    <location>
        <begin position="88"/>
        <end position="110"/>
    </location>
</feature>